<protein>
    <submittedName>
        <fullName evidence="1">ATPase P</fullName>
    </submittedName>
</protein>
<sequence>MIEIDIPGFGILRLEHLVLDYNGTIAVDGQPVQGVKERLIALARHVEIHVLTADTFGGVKKKLSDIPCKIHVLPVEAQDKGKMEYIDRLADRAVCIGNGRNDVMMLKKAALGIAVVQDEGAAASAVLSADIVVTDILFALDLITNHMRLTATLRS</sequence>
<proteinExistence type="predicted"/>
<dbReference type="AlphaFoldDB" id="A0A8J6N7E1"/>
<name>A0A8J6N7E1_9BACT</name>
<gene>
    <name evidence="1" type="ORF">H8E80_04435</name>
</gene>
<dbReference type="InterPro" id="IPR036412">
    <property type="entry name" value="HAD-like_sf"/>
</dbReference>
<dbReference type="Gene3D" id="3.40.50.1000">
    <property type="entry name" value="HAD superfamily/HAD-like"/>
    <property type="match status" value="1"/>
</dbReference>
<dbReference type="InterPro" id="IPR023214">
    <property type="entry name" value="HAD_sf"/>
</dbReference>
<dbReference type="SUPFAM" id="SSF56784">
    <property type="entry name" value="HAD-like"/>
    <property type="match status" value="1"/>
</dbReference>
<accession>A0A8J6N7E1</accession>
<organism evidence="1 2">
    <name type="scientific">Candidatus Desulfaltia bathyphila</name>
    <dbReference type="NCBI Taxonomy" id="2841697"/>
    <lineage>
        <taxon>Bacteria</taxon>
        <taxon>Pseudomonadati</taxon>
        <taxon>Thermodesulfobacteriota</taxon>
        <taxon>Desulfobacteria</taxon>
        <taxon>Desulfobacterales</taxon>
        <taxon>Desulfobacterales incertae sedis</taxon>
        <taxon>Candidatus Desulfaltia</taxon>
    </lineage>
</organism>
<dbReference type="EMBL" id="JACNLL010000044">
    <property type="protein sequence ID" value="MBC8199277.1"/>
    <property type="molecule type" value="Genomic_DNA"/>
</dbReference>
<evidence type="ECO:0000313" key="1">
    <source>
        <dbReference type="EMBL" id="MBC8199277.1"/>
    </source>
</evidence>
<dbReference type="Proteomes" id="UP000603545">
    <property type="component" value="Unassembled WGS sequence"/>
</dbReference>
<comment type="caution">
    <text evidence="1">The sequence shown here is derived from an EMBL/GenBank/DDBJ whole genome shotgun (WGS) entry which is preliminary data.</text>
</comment>
<reference evidence="1 2" key="1">
    <citation type="submission" date="2020-08" db="EMBL/GenBank/DDBJ databases">
        <title>Bridging the membrane lipid divide: bacteria of the FCB group superphylum have the potential to synthesize archaeal ether lipids.</title>
        <authorList>
            <person name="Villanueva L."/>
            <person name="Von Meijenfeldt F.A.B."/>
            <person name="Westbye A.B."/>
            <person name="Yadav S."/>
            <person name="Hopmans E.C."/>
            <person name="Dutilh B.E."/>
            <person name="Sinninghe Damste J.S."/>
        </authorList>
    </citation>
    <scope>NUCLEOTIDE SEQUENCE [LARGE SCALE GENOMIC DNA]</scope>
    <source>
        <strain evidence="1">NIOZ-UU82</strain>
    </source>
</reference>
<evidence type="ECO:0000313" key="2">
    <source>
        <dbReference type="Proteomes" id="UP000603545"/>
    </source>
</evidence>